<proteinExistence type="predicted"/>
<sequence>MKNPISNFQFPISKIRGFSMVEMLVVIALLGIISTIVTQVLVISVRSSLKAEIQKEVKQNGDYAISIMERAIRNATDVDAAGCNISRDFVTITNRDTTTTTFTCSSSPNKIVSSAGVDLDLTNDKVAWSGTCYFLVVCPNPPIRPKYVFIHFTLAQAGGGGDPNASATLPYQSTIELRTNSP</sequence>
<dbReference type="Pfam" id="PF07963">
    <property type="entry name" value="N_methyl"/>
    <property type="match status" value="1"/>
</dbReference>
<feature type="transmembrane region" description="Helical" evidence="1">
    <location>
        <begin position="21"/>
        <end position="45"/>
    </location>
</feature>
<reference evidence="2 3" key="1">
    <citation type="journal article" date="2016" name="Nat. Commun.">
        <title>Thousands of microbial genomes shed light on interconnected biogeochemical processes in an aquifer system.</title>
        <authorList>
            <person name="Anantharaman K."/>
            <person name="Brown C.T."/>
            <person name="Hug L.A."/>
            <person name="Sharon I."/>
            <person name="Castelle C.J."/>
            <person name="Probst A.J."/>
            <person name="Thomas B.C."/>
            <person name="Singh A."/>
            <person name="Wilkins M.J."/>
            <person name="Karaoz U."/>
            <person name="Brodie E.L."/>
            <person name="Williams K.H."/>
            <person name="Hubbard S.S."/>
            <person name="Banfield J.F."/>
        </authorList>
    </citation>
    <scope>NUCLEOTIDE SEQUENCE [LARGE SCALE GENOMIC DNA]</scope>
</reference>
<evidence type="ECO:0000256" key="1">
    <source>
        <dbReference type="SAM" id="Phobius"/>
    </source>
</evidence>
<keyword evidence="1" id="KW-0812">Transmembrane</keyword>
<evidence type="ECO:0008006" key="4">
    <source>
        <dbReference type="Google" id="ProtNLM"/>
    </source>
</evidence>
<keyword evidence="1" id="KW-1133">Transmembrane helix</keyword>
<comment type="caution">
    <text evidence="2">The sequence shown here is derived from an EMBL/GenBank/DDBJ whole genome shotgun (WGS) entry which is preliminary data.</text>
</comment>
<gene>
    <name evidence="2" type="ORF">A3D77_02745</name>
</gene>
<organism evidence="2 3">
    <name type="scientific">Candidatus Gottesmanbacteria bacterium RIFCSPHIGHO2_02_FULL_39_11</name>
    <dbReference type="NCBI Taxonomy" id="1798382"/>
    <lineage>
        <taxon>Bacteria</taxon>
        <taxon>Candidatus Gottesmaniibacteriota</taxon>
    </lineage>
</organism>
<dbReference type="InterPro" id="IPR045584">
    <property type="entry name" value="Pilin-like"/>
</dbReference>
<dbReference type="SUPFAM" id="SSF54523">
    <property type="entry name" value="Pili subunits"/>
    <property type="match status" value="1"/>
</dbReference>
<dbReference type="Proteomes" id="UP000176923">
    <property type="component" value="Unassembled WGS sequence"/>
</dbReference>
<protein>
    <recommendedName>
        <fullName evidence="4">Prepilin-type N-terminal cleavage/methylation domain-containing protein</fullName>
    </recommendedName>
</protein>
<dbReference type="NCBIfam" id="TIGR02532">
    <property type="entry name" value="IV_pilin_GFxxxE"/>
    <property type="match status" value="1"/>
</dbReference>
<dbReference type="EMBL" id="MFJL01000022">
    <property type="protein sequence ID" value="OGG15591.1"/>
    <property type="molecule type" value="Genomic_DNA"/>
</dbReference>
<evidence type="ECO:0000313" key="3">
    <source>
        <dbReference type="Proteomes" id="UP000176923"/>
    </source>
</evidence>
<keyword evidence="1" id="KW-0472">Membrane</keyword>
<accession>A0A1F5ZT44</accession>
<dbReference type="Gene3D" id="3.30.700.10">
    <property type="entry name" value="Glycoprotein, Type 4 Pilin"/>
    <property type="match status" value="1"/>
</dbReference>
<name>A0A1F5ZT44_9BACT</name>
<dbReference type="InterPro" id="IPR012902">
    <property type="entry name" value="N_methyl_site"/>
</dbReference>
<evidence type="ECO:0000313" key="2">
    <source>
        <dbReference type="EMBL" id="OGG15591.1"/>
    </source>
</evidence>
<dbReference type="STRING" id="1798382.A3D77_02745"/>
<dbReference type="AlphaFoldDB" id="A0A1F5ZT44"/>